<dbReference type="EMBL" id="AP006841">
    <property type="protein sequence ID" value="BAD47285.1"/>
    <property type="molecule type" value="Genomic_DNA"/>
</dbReference>
<organism evidence="1 2">
    <name type="scientific">Bacteroides fragilis (strain YCH46)</name>
    <dbReference type="NCBI Taxonomy" id="295405"/>
    <lineage>
        <taxon>Bacteria</taxon>
        <taxon>Pseudomonadati</taxon>
        <taxon>Bacteroidota</taxon>
        <taxon>Bacteroidia</taxon>
        <taxon>Bacteroidales</taxon>
        <taxon>Bacteroidaceae</taxon>
        <taxon>Bacteroides</taxon>
    </lineage>
</organism>
<dbReference type="HOGENOM" id="CLU_1567546_0_0_10"/>
<dbReference type="RefSeq" id="WP_011202046.1">
    <property type="nucleotide sequence ID" value="NC_006347.1"/>
</dbReference>
<name>Q64YZ1_BACFR</name>
<dbReference type="Proteomes" id="UP000002197">
    <property type="component" value="Chromosome"/>
</dbReference>
<dbReference type="KEGG" id="bfr:BF0536"/>
<gene>
    <name evidence="1" type="ordered locus">BF0536</name>
</gene>
<reference evidence="1 2" key="1">
    <citation type="journal article" date="2004" name="Proc. Natl. Acad. Sci. U.S.A.">
        <title>Genomic analysis of Bacteroides fragilis reveals extensive DNA inversions regulating cell surface adaptation.</title>
        <authorList>
            <person name="Kuwahara T."/>
            <person name="Yamashita A."/>
            <person name="Hirakawa H."/>
            <person name="Nakayama H."/>
            <person name="Toh H."/>
            <person name="Okada N."/>
            <person name="Kuhara S."/>
            <person name="Hattori M."/>
            <person name="Hayashi T."/>
            <person name="Ohnishi Y."/>
        </authorList>
    </citation>
    <scope>NUCLEOTIDE SEQUENCE [LARGE SCALE GENOMIC DNA]</scope>
    <source>
        <strain evidence="1 2">YCH46</strain>
    </source>
</reference>
<protein>
    <submittedName>
        <fullName evidence="1">Uncharacterized protein</fullName>
    </submittedName>
</protein>
<dbReference type="OrthoDB" id="9973790at2"/>
<accession>Q64YZ1</accession>
<dbReference type="AlphaFoldDB" id="Q64YZ1"/>
<evidence type="ECO:0000313" key="1">
    <source>
        <dbReference type="EMBL" id="BAD47285.1"/>
    </source>
</evidence>
<sequence>MDFYNVILGLYSGNCSTVLDIINSAMHEEMFAYHEQEVVHTGFYCFNHKGTRIGFLYDIKSNELYFQRAGDFSFPLGTIYHSILGSTSTGAYSNVRMHFKVEHNSNSLCCYQGYDTLQQAFMQRNFIPFPQNSYKYFIFKKVEGIHYVEIENPCDIVFRQLYNGRFVPQK</sequence>
<proteinExistence type="predicted"/>
<evidence type="ECO:0000313" key="2">
    <source>
        <dbReference type="Proteomes" id="UP000002197"/>
    </source>
</evidence>
<dbReference type="PATRIC" id="fig|295405.11.peg.552"/>